<dbReference type="InterPro" id="IPR001650">
    <property type="entry name" value="Helicase_C-like"/>
</dbReference>
<dbReference type="PANTHER" id="PTHR47396:SF1">
    <property type="entry name" value="ATP-DEPENDENT HELICASE IRC3-RELATED"/>
    <property type="match status" value="1"/>
</dbReference>
<feature type="domain" description="Helicase ATP-binding" evidence="1">
    <location>
        <begin position="370"/>
        <end position="520"/>
    </location>
</feature>
<evidence type="ECO:0000259" key="1">
    <source>
        <dbReference type="PROSITE" id="PS51192"/>
    </source>
</evidence>
<dbReference type="Gene3D" id="3.40.50.300">
    <property type="entry name" value="P-loop containing nucleotide triphosphate hydrolases"/>
    <property type="match status" value="2"/>
</dbReference>
<sequence length="715" mass="81388">MIPTPEQLAVYRSIFRGRDDCYARYWEKNGRSGYSPAYSLNWQEFKQHQASGGTMKDFSDKTLLPITDEAIFKHIVGNHAIGTYPILDDNTSYFIAADFDGKEWQNDAQAYVDACTILGLHAYLERSKSGNGGHVWIFFEEAYPCFKSRTIALSAIAKTFNYSVFEKEISFDHLFPNQDSLPSGGFGNLIALPLQGTYSQDGNSLFVDQATLIAYEDQWSFLSQIKRHSASDLDAVYKKITGSTQSIVKVRDKNNSNNEFVITVNNLITLNRSQLSQSIIEFLKEKLNFLNTEYLTRKRLGKSVYQVQKYFRLVEENGELVTLPRGFLEELISFLKENDIKYKVENEHPTFPKVSFTSNIVLRPEQGVLVDGVLPHTNGVIVAPPGSGKTMIGMELIAKHNLPALVLVHRKQLLDQWVDRIESHLGIPRTKIGTFSGTRKKLGKEITAALMQSFARNQNLNQFQDKFGTIIIDECHHIPAKTFRETITNFNPQYLYGLTATPKRKHNDEQLIYVYIGPVIAKMSEPETGKKNCGHLNITVTETDFSIPFSFKTDQYELLAKMICYDTVRNQLIKKDILEQTTAGARTLVLSERKEHLDVLELYLKGQCEIVKITGDDSSASRTSKLKQIQDGHYQVILSTGQFFGEGLDVQSINSLILAFPFSFEGKLIQYLGRLRQTNTNQAYTVCDYRDSQIPFLERQFKARNRHYKKLSTKV</sequence>
<dbReference type="PANTHER" id="PTHR47396">
    <property type="entry name" value="TYPE I RESTRICTION ENZYME ECOKI R PROTEIN"/>
    <property type="match status" value="1"/>
</dbReference>
<dbReference type="Pfam" id="PF00271">
    <property type="entry name" value="Helicase_C"/>
    <property type="match status" value="1"/>
</dbReference>
<keyword evidence="2" id="KW-0067">ATP-binding</keyword>
<dbReference type="EMBL" id="ADZX01000902">
    <property type="protein sequence ID" value="EFK95071.1"/>
    <property type="molecule type" value="Genomic_DNA"/>
</dbReference>
<keyword evidence="2" id="KW-0378">Hydrolase</keyword>
<dbReference type="InterPro" id="IPR054347">
    <property type="entry name" value="TOTE_primase"/>
</dbReference>
<evidence type="ECO:0000313" key="2">
    <source>
        <dbReference type="EMBL" id="EFK95071.1"/>
    </source>
</evidence>
<comment type="caution">
    <text evidence="2">The sequence shown here is derived from an EMBL/GenBank/DDBJ whole genome shotgun (WGS) entry which is preliminary data.</text>
</comment>
<reference evidence="2" key="1">
    <citation type="submission" date="2010-07" db="EMBL/GenBank/DDBJ databases">
        <authorList>
            <consortium name="CONSOLIDER consortium CSD2007-00005"/>
            <person name="Guazzaroni M.-E."/>
            <person name="Richter M."/>
            <person name="Garcia-Salamanca A."/>
            <person name="Yarza P."/>
            <person name="Ferrer M."/>
        </authorList>
    </citation>
    <scope>NUCLEOTIDE SEQUENCE</scope>
</reference>
<dbReference type="GO" id="GO:0004386">
    <property type="term" value="F:helicase activity"/>
    <property type="evidence" value="ECO:0007669"/>
    <property type="project" value="UniProtKB-KW"/>
</dbReference>
<proteinExistence type="predicted"/>
<dbReference type="GO" id="GO:0005829">
    <property type="term" value="C:cytosol"/>
    <property type="evidence" value="ECO:0007669"/>
    <property type="project" value="TreeGrafter"/>
</dbReference>
<dbReference type="InterPro" id="IPR027417">
    <property type="entry name" value="P-loop_NTPase"/>
</dbReference>
<dbReference type="PROSITE" id="PS51192">
    <property type="entry name" value="HELICASE_ATP_BIND_1"/>
    <property type="match status" value="1"/>
</dbReference>
<keyword evidence="2" id="KW-0547">Nucleotide-binding</keyword>
<dbReference type="CDD" id="cd18785">
    <property type="entry name" value="SF2_C"/>
    <property type="match status" value="1"/>
</dbReference>
<reference evidence="2" key="2">
    <citation type="journal article" date="2011" name="Microb. Ecol.">
        <title>Taxonomic and Functional Metagenomic Profiling of the Microbial Community in the Anoxic Sediment of a Sub-saline Shallow Lake (Laguna de Carrizo, Central Spain).</title>
        <authorList>
            <person name="Ferrer M."/>
            <person name="Guazzaroni M.E."/>
            <person name="Richter M."/>
            <person name="Garcia-Salamanca A."/>
            <person name="Yarza P."/>
            <person name="Suarez-Suarez A."/>
            <person name="Solano J."/>
            <person name="Alcaide M."/>
            <person name="van Dillewijn P."/>
            <person name="Molina-Henares M.A."/>
            <person name="Lopez-Cortes N."/>
            <person name="Al-Ramahi Y."/>
            <person name="Guerrero C."/>
            <person name="Acosta A."/>
            <person name="de Eugenio L.I."/>
            <person name="Martinez V."/>
            <person name="Marques S."/>
            <person name="Rojo F."/>
            <person name="Santero E."/>
            <person name="Genilloud O."/>
            <person name="Perez-Perez J."/>
            <person name="Rossello-Mora R."/>
            <person name="Ramos J.L."/>
        </authorList>
    </citation>
    <scope>NUCLEOTIDE SEQUENCE</scope>
</reference>
<dbReference type="SMART" id="SM00487">
    <property type="entry name" value="DEXDc"/>
    <property type="match status" value="1"/>
</dbReference>
<accession>D9PN00</accession>
<dbReference type="InterPro" id="IPR006935">
    <property type="entry name" value="Helicase/UvrB_N"/>
</dbReference>
<dbReference type="GO" id="GO:0003677">
    <property type="term" value="F:DNA binding"/>
    <property type="evidence" value="ECO:0007669"/>
    <property type="project" value="InterPro"/>
</dbReference>
<keyword evidence="2" id="KW-0347">Helicase</keyword>
<name>D9PN00_9ZZZZ</name>
<dbReference type="Pfam" id="PF22548">
    <property type="entry name" value="AEP-TOTE"/>
    <property type="match status" value="1"/>
</dbReference>
<dbReference type="AlphaFoldDB" id="D9PN00"/>
<dbReference type="GO" id="GO:0016787">
    <property type="term" value="F:hydrolase activity"/>
    <property type="evidence" value="ECO:0007669"/>
    <property type="project" value="InterPro"/>
</dbReference>
<protein>
    <submittedName>
        <fullName evidence="2">Type III restriction enzyme, res subunit:DEAD/DEAH box helicase</fullName>
    </submittedName>
</protein>
<gene>
    <name evidence="2" type="ORF">LDC_2929</name>
</gene>
<dbReference type="GO" id="GO:0005524">
    <property type="term" value="F:ATP binding"/>
    <property type="evidence" value="ECO:0007669"/>
    <property type="project" value="InterPro"/>
</dbReference>
<dbReference type="InterPro" id="IPR014001">
    <property type="entry name" value="Helicase_ATP-bd"/>
</dbReference>
<organism evidence="2">
    <name type="scientific">sediment metagenome</name>
    <dbReference type="NCBI Taxonomy" id="749907"/>
    <lineage>
        <taxon>unclassified sequences</taxon>
        <taxon>metagenomes</taxon>
        <taxon>ecological metagenomes</taxon>
    </lineage>
</organism>
<dbReference type="InterPro" id="IPR050742">
    <property type="entry name" value="Helicase_Restrict-Modif_Enz"/>
</dbReference>
<dbReference type="CDD" id="cd17926">
    <property type="entry name" value="DEXHc_RE"/>
    <property type="match status" value="1"/>
</dbReference>
<dbReference type="SUPFAM" id="SSF52540">
    <property type="entry name" value="P-loop containing nucleoside triphosphate hydrolases"/>
    <property type="match status" value="2"/>
</dbReference>
<dbReference type="Pfam" id="PF04851">
    <property type="entry name" value="ResIII"/>
    <property type="match status" value="1"/>
</dbReference>